<proteinExistence type="predicted"/>
<dbReference type="Proteomes" id="UP000032066">
    <property type="component" value="Unassembled WGS sequence"/>
</dbReference>
<dbReference type="PATRIC" id="fig|2064.6.peg.5426"/>
<protein>
    <submittedName>
        <fullName evidence="1">Uncharacterized protein</fullName>
    </submittedName>
</protein>
<gene>
    <name evidence="1" type="ORF">TR51_25530</name>
</gene>
<evidence type="ECO:0000313" key="1">
    <source>
        <dbReference type="EMBL" id="KIQ62405.1"/>
    </source>
</evidence>
<name>A0A0D0N2V9_KITGR</name>
<sequence>MMAEYKIYLYNTLTRLVTATVPASSLSYGYKMDDAGSAMIEIPMGVPKLDGSALTPGDLFPVRTGVVVSRDGVLVWGGLLWAYKADLTKRTLSLSASGYLSYYAHRMTNYNGVRFDNIEQTAMIKNLITAATSGIQTDTAGLVPTNTVRSRSWNPYEMKPLASVFADLADDITTIDPQSGREGGGFFLYFDPYWITPGVSIGNRVYNTVNRHPYDSGASLQQGVNCEFTDFSLDGTTLVSAAFAIGATDGTASLTPFAVDTNPSLLSTTPQISAVLTENGIKQTTALQYKARSALAFGSAPVIVPTAVTYPNQFSPLSLKPGMSAGVTTDDGFLNLIDADYVITETTVSVASDGSDRIALTLVQADLFKETAD</sequence>
<comment type="caution">
    <text evidence="1">The sequence shown here is derived from an EMBL/GenBank/DDBJ whole genome shotgun (WGS) entry which is preliminary data.</text>
</comment>
<organism evidence="1 2">
    <name type="scientific">Kitasatospora griseola</name>
    <name type="common">Streptomyces griseolosporeus</name>
    <dbReference type="NCBI Taxonomy" id="2064"/>
    <lineage>
        <taxon>Bacteria</taxon>
        <taxon>Bacillati</taxon>
        <taxon>Actinomycetota</taxon>
        <taxon>Actinomycetes</taxon>
        <taxon>Kitasatosporales</taxon>
        <taxon>Streptomycetaceae</taxon>
        <taxon>Kitasatospora</taxon>
    </lineage>
</organism>
<reference evidence="1 2" key="1">
    <citation type="submission" date="2015-02" db="EMBL/GenBank/DDBJ databases">
        <title>Draft genome sequence of Kitasatospora griseola MF730-N6, a bafilomycin, terpentecin and satosporin producer.</title>
        <authorList>
            <person name="Arens J.C."/>
            <person name="Haltli B."/>
            <person name="Kerr R.G."/>
        </authorList>
    </citation>
    <scope>NUCLEOTIDE SEQUENCE [LARGE SCALE GENOMIC DNA]</scope>
    <source>
        <strain evidence="1 2">MF730-N6</strain>
    </source>
</reference>
<accession>A0A0D0N2V9</accession>
<dbReference type="AlphaFoldDB" id="A0A0D0N2V9"/>
<evidence type="ECO:0000313" key="2">
    <source>
        <dbReference type="Proteomes" id="UP000032066"/>
    </source>
</evidence>
<dbReference type="STRING" id="2064.TR51_25530"/>
<dbReference type="EMBL" id="JXZB01000004">
    <property type="protein sequence ID" value="KIQ62405.1"/>
    <property type="molecule type" value="Genomic_DNA"/>
</dbReference>
<keyword evidence="2" id="KW-1185">Reference proteome</keyword>